<reference evidence="1 2" key="1">
    <citation type="journal article" date="2015" name="Nature">
        <title>rRNA introns, odd ribosomes, and small enigmatic genomes across a large radiation of phyla.</title>
        <authorList>
            <person name="Brown C.T."/>
            <person name="Hug L.A."/>
            <person name="Thomas B.C."/>
            <person name="Sharon I."/>
            <person name="Castelle C.J."/>
            <person name="Singh A."/>
            <person name="Wilkins M.J."/>
            <person name="Williams K.H."/>
            <person name="Banfield J.F."/>
        </authorList>
    </citation>
    <scope>NUCLEOTIDE SEQUENCE [LARGE SCALE GENOMIC DNA]</scope>
</reference>
<dbReference type="EMBL" id="LBVV01000009">
    <property type="protein sequence ID" value="KKQ94629.1"/>
    <property type="molecule type" value="Genomic_DNA"/>
</dbReference>
<dbReference type="STRING" id="1618345.UT18_C0009G0040"/>
<dbReference type="SUPFAM" id="SSF55909">
    <property type="entry name" value="Pentein"/>
    <property type="match status" value="1"/>
</dbReference>
<accession>A0A0G0P940</accession>
<organism evidence="1 2">
    <name type="scientific">candidate division CPR2 bacterium GW2011_GWC2_39_10</name>
    <dbReference type="NCBI Taxonomy" id="1618345"/>
    <lineage>
        <taxon>Bacteria</taxon>
        <taxon>Bacteria division CPR2</taxon>
    </lineage>
</organism>
<dbReference type="Gene3D" id="3.75.10.10">
    <property type="entry name" value="L-arginine/glycine Amidinotransferase, Chain A"/>
    <property type="match status" value="1"/>
</dbReference>
<protein>
    <submittedName>
        <fullName evidence="1">DdaH family protein</fullName>
    </submittedName>
</protein>
<evidence type="ECO:0000313" key="2">
    <source>
        <dbReference type="Proteomes" id="UP000034207"/>
    </source>
</evidence>
<evidence type="ECO:0000313" key="1">
    <source>
        <dbReference type="EMBL" id="KKQ94629.1"/>
    </source>
</evidence>
<sequence>MKEEIITKNKKENLIPHCLNETDTLRDVVIGYPDNFLSDPKTLEIVNNTQKKYYFSDDKPTAESLKKEFDGLELVLKDLGVHVRHLLPLPCSTGVCDQLPPRDIAFVIGDLFFICNMKKISRKREWEALKDILDLIPEDKIIRIPEGIILESGDIILDKGFVFCGIGQRSTEEGLNFLKDALRDTKYKVIPVFMKLPEDDEECLHLDCTFGPIVAGKALIYKNGLKEIPQEILDNYALIDISREEQDALFSNVLVIDPNTIIMRHNATRLIKLLTDMNIKIIPVKFDEAPKTGAGFRCCTLPLVKK</sequence>
<comment type="caution">
    <text evidence="1">The sequence shown here is derived from an EMBL/GenBank/DDBJ whole genome shotgun (WGS) entry which is preliminary data.</text>
</comment>
<dbReference type="PANTHER" id="PTHR47271">
    <property type="entry name" value="ARGININE DEIMINASE"/>
    <property type="match status" value="1"/>
</dbReference>
<proteinExistence type="predicted"/>
<dbReference type="PANTHER" id="PTHR47271:SF2">
    <property type="entry name" value="ARGININE DEIMINASE"/>
    <property type="match status" value="1"/>
</dbReference>
<dbReference type="AlphaFoldDB" id="A0A0G0P940"/>
<dbReference type="Proteomes" id="UP000034207">
    <property type="component" value="Unassembled WGS sequence"/>
</dbReference>
<gene>
    <name evidence="1" type="ORF">UT18_C0009G0040</name>
</gene>
<dbReference type="GO" id="GO:0016990">
    <property type="term" value="F:arginine deiminase activity"/>
    <property type="evidence" value="ECO:0007669"/>
    <property type="project" value="TreeGrafter"/>
</dbReference>
<dbReference type="Pfam" id="PF19420">
    <property type="entry name" value="DDAH_eukar"/>
    <property type="match status" value="1"/>
</dbReference>
<dbReference type="GO" id="GO:0019546">
    <property type="term" value="P:L-arginine deiminase pathway"/>
    <property type="evidence" value="ECO:0007669"/>
    <property type="project" value="TreeGrafter"/>
</dbReference>
<name>A0A0G0P940_UNCC2</name>